<dbReference type="Gene3D" id="2.60.40.10">
    <property type="entry name" value="Immunoglobulins"/>
    <property type="match status" value="1"/>
</dbReference>
<evidence type="ECO:0000313" key="4">
    <source>
        <dbReference type="Proteomes" id="UP000005580"/>
    </source>
</evidence>
<comment type="caution">
    <text evidence="3">The sequence shown here is derived from an EMBL/GenBank/DDBJ whole genome shotgun (WGS) entry which is preliminary data.</text>
</comment>
<name>E7RT06_9BACT</name>
<dbReference type="PANTHER" id="PTHR43405:SF1">
    <property type="entry name" value="GLYCOSYL HYDROLASE DIGH"/>
    <property type="match status" value="1"/>
</dbReference>
<dbReference type="SUPFAM" id="SSF51445">
    <property type="entry name" value="(Trans)glycosidases"/>
    <property type="match status" value="1"/>
</dbReference>
<dbReference type="Pfam" id="PF02638">
    <property type="entry name" value="GHL10"/>
    <property type="match status" value="2"/>
</dbReference>
<dbReference type="HOGENOM" id="CLU_019247_3_0_10"/>
<keyword evidence="4" id="KW-1185">Reference proteome</keyword>
<dbReference type="PANTHER" id="PTHR43405">
    <property type="entry name" value="GLYCOSYL HYDROLASE DIGH"/>
    <property type="match status" value="1"/>
</dbReference>
<dbReference type="eggNOG" id="COG1649">
    <property type="taxonomic scope" value="Bacteria"/>
</dbReference>
<dbReference type="InterPro" id="IPR013783">
    <property type="entry name" value="Ig-like_fold"/>
</dbReference>
<dbReference type="InterPro" id="IPR052177">
    <property type="entry name" value="Divisome_Glycosyl_Hydrolase"/>
</dbReference>
<accession>E7RT06</accession>
<dbReference type="AlphaFoldDB" id="E7RT06"/>
<dbReference type="InterPro" id="IPR017853">
    <property type="entry name" value="GH"/>
</dbReference>
<dbReference type="STRING" id="28134.SAMN05444288_0905"/>
<evidence type="ECO:0000259" key="2">
    <source>
        <dbReference type="Pfam" id="PF02638"/>
    </source>
</evidence>
<reference evidence="3" key="1">
    <citation type="submission" date="2011-01" db="EMBL/GenBank/DDBJ databases">
        <authorList>
            <person name="Muzny D."/>
            <person name="Qin X."/>
            <person name="Buhay C."/>
            <person name="Dugan-Rocha S."/>
            <person name="Ding Y."/>
            <person name="Chen G."/>
            <person name="Hawes A."/>
            <person name="Holder M."/>
            <person name="Jhangiani S."/>
            <person name="Johnson A."/>
            <person name="Khan Z."/>
            <person name="Li Z."/>
            <person name="Liu W."/>
            <person name="Liu X."/>
            <person name="Perez L."/>
            <person name="Shen H."/>
            <person name="Wang Q."/>
            <person name="Watt J."/>
            <person name="Xi L."/>
            <person name="Xin Y."/>
            <person name="Zhou J."/>
            <person name="Deng J."/>
            <person name="Jiang H."/>
            <person name="Liu Y."/>
            <person name="Qu J."/>
            <person name="Song X.-Z."/>
            <person name="Zhang L."/>
            <person name="Villasana D."/>
            <person name="Johnson A."/>
            <person name="Liu J."/>
            <person name="Liyanage D."/>
            <person name="Lorensuhewa L."/>
            <person name="Robinson T."/>
            <person name="Song A."/>
            <person name="Song B.-B."/>
            <person name="Dinh H."/>
            <person name="Thornton R."/>
            <person name="Coyle M."/>
            <person name="Francisco L."/>
            <person name="Jackson L."/>
            <person name="Javaid M."/>
            <person name="Korchina V."/>
            <person name="Kovar C."/>
            <person name="Mata R."/>
            <person name="Mathew T."/>
            <person name="Ngo R."/>
            <person name="Nguyen L."/>
            <person name="Nguyen N."/>
            <person name="Okwuonu G."/>
            <person name="Ongeri F."/>
            <person name="Pham C."/>
            <person name="Simmons D."/>
            <person name="Wilczek-Boney K."/>
            <person name="Hale W."/>
            <person name="Jakkamsetti A."/>
            <person name="Pham P."/>
            <person name="Ruth R."/>
            <person name="San Lucas F."/>
            <person name="Warren J."/>
            <person name="Zhang J."/>
            <person name="Zhao Z."/>
            <person name="Zhou C."/>
            <person name="Zhu D."/>
            <person name="Lee S."/>
            <person name="Bess C."/>
            <person name="Blankenburg K."/>
            <person name="Forbes L."/>
            <person name="Fu Q."/>
            <person name="Gubbala S."/>
            <person name="Hirani K."/>
            <person name="Jayaseelan J.C."/>
            <person name="Lara F."/>
            <person name="Munidasa M."/>
            <person name="Palculict T."/>
            <person name="Patil S."/>
            <person name="Pu L.-L."/>
            <person name="Saada N."/>
            <person name="Tang L."/>
            <person name="Weissenberger G."/>
            <person name="Zhu Y."/>
            <person name="Hemphill L."/>
            <person name="Shang Y."/>
            <person name="Youmans B."/>
            <person name="Ayvaz T."/>
            <person name="Ross M."/>
            <person name="Santibanez J."/>
            <person name="Aqrawi P."/>
            <person name="Gross S."/>
            <person name="Joshi V."/>
            <person name="Fowler G."/>
            <person name="Nazareth L."/>
            <person name="Reid J."/>
            <person name="Worley K."/>
            <person name="Petrosino J."/>
            <person name="Highlander S."/>
            <person name="Gibbs R."/>
        </authorList>
    </citation>
    <scope>NUCLEOTIDE SEQUENCE [LARGE SCALE GENOMIC DNA]</scope>
    <source>
        <strain evidence="3">ATCC 33269</strain>
    </source>
</reference>
<proteinExistence type="predicted"/>
<dbReference type="InterPro" id="IPR003790">
    <property type="entry name" value="GHL10"/>
</dbReference>
<gene>
    <name evidence="3" type="ORF">HMPREF0663_12424</name>
</gene>
<feature type="domain" description="Glycosyl hydrolase-like 10" evidence="2">
    <location>
        <begin position="212"/>
        <end position="306"/>
    </location>
</feature>
<protein>
    <recommendedName>
        <fullName evidence="2">Glycosyl hydrolase-like 10 domain-containing protein</fullName>
    </recommendedName>
</protein>
<dbReference type="RefSeq" id="WP_004370667.1">
    <property type="nucleotide sequence ID" value="NZ_GL833119.1"/>
</dbReference>
<evidence type="ECO:0000313" key="3">
    <source>
        <dbReference type="EMBL" id="EFZ36357.1"/>
    </source>
</evidence>
<dbReference type="EMBL" id="AEPE02000006">
    <property type="protein sequence ID" value="EFZ36357.1"/>
    <property type="molecule type" value="Genomic_DNA"/>
</dbReference>
<keyword evidence="1" id="KW-0732">Signal</keyword>
<dbReference type="Proteomes" id="UP000005580">
    <property type="component" value="Unassembled WGS sequence"/>
</dbReference>
<sequence>MKRLFVIILLIFTFLQTDAQSYGYIYPKREVRAVWLTTIGGLDWPHGYAQSVSSIQKQQDDLKKLLDLYQRAGINTILLQTRIRGTVIYPSQYEPWDGCLSGIHGKSPNYDALQFAIDETHKRGMELHAWVVTIPVGKWNALGCRRLRSRYPSLIRRIGEEGFMNPENPQTAQYLANICKEITDNYDIDGIHLDYIRYPETWDIKVSRSKGREYITNIVREIHDQVKAEKPWVKMSCSPIGKHDDLSRYWSYGWNAYTRVCQDAQGWLHNGLMDELFPMMYFKGDQFFPFAIDWAEQRHGKIVAPGLGIYFMAATEKNWKIDTIVQEMHVLRQYSLGHAYFRGRFFTDNTKGIYTFASEQFDKYPALVPAMTWEHSVPPMAPTKIYLNQTTSTLHWSGAINTGHSPYLLYNVYASRTYPVDINEARNLIAQRVQKPYIRLVNTKDFYYAVTAMDRYGNESEATQYGTQTGTTVTKAHATLLTCNGYCLQIPQIMLQGDTQYFTIETLTGTVVATFRQHGNSIDVSRIANGIYTLRTLNRKGISHRLGYFVVKRRP</sequence>
<organism evidence="3 4">
    <name type="scientific">Hoylesella oralis ATCC 33269</name>
    <dbReference type="NCBI Taxonomy" id="873533"/>
    <lineage>
        <taxon>Bacteria</taxon>
        <taxon>Pseudomonadati</taxon>
        <taxon>Bacteroidota</taxon>
        <taxon>Bacteroidia</taxon>
        <taxon>Bacteroidales</taxon>
        <taxon>Prevotellaceae</taxon>
        <taxon>Hoylesella</taxon>
    </lineage>
</organism>
<evidence type="ECO:0000256" key="1">
    <source>
        <dbReference type="ARBA" id="ARBA00022729"/>
    </source>
</evidence>
<dbReference type="Gene3D" id="3.20.20.80">
    <property type="entry name" value="Glycosidases"/>
    <property type="match status" value="1"/>
</dbReference>
<feature type="domain" description="Glycosyl hydrolase-like 10" evidence="2">
    <location>
        <begin position="30"/>
        <end position="200"/>
    </location>
</feature>